<gene>
    <name evidence="3" type="ORF">DMN91_002697</name>
</gene>
<dbReference type="InterPro" id="IPR019179">
    <property type="entry name" value="CC149"/>
</dbReference>
<name>A0A3L8DXU5_OOCBI</name>
<comment type="caution">
    <text evidence="3">The sequence shown here is derived from an EMBL/GenBank/DDBJ whole genome shotgun (WGS) entry which is preliminary data.</text>
</comment>
<dbReference type="Pfam" id="PF09789">
    <property type="entry name" value="CC149"/>
    <property type="match status" value="1"/>
</dbReference>
<dbReference type="AlphaFoldDB" id="A0A3L8DXU5"/>
<accession>A0A3L8DXU5</accession>
<keyword evidence="2" id="KW-0175">Coiled coil</keyword>
<evidence type="ECO:0000256" key="2">
    <source>
        <dbReference type="ARBA" id="ARBA00023054"/>
    </source>
</evidence>
<dbReference type="EMBL" id="QOIP01000003">
    <property type="protein sequence ID" value="RLU24608.1"/>
    <property type="molecule type" value="Genomic_DNA"/>
</dbReference>
<dbReference type="PANTHER" id="PTHR21682:SF2">
    <property type="entry name" value="COILED-COIL DOMAIN-CONTAINING PROTEIN 149"/>
    <property type="match status" value="1"/>
</dbReference>
<evidence type="ECO:0000256" key="1">
    <source>
        <dbReference type="ARBA" id="ARBA00005872"/>
    </source>
</evidence>
<protein>
    <submittedName>
        <fullName evidence="3">Uncharacterized protein</fullName>
    </submittedName>
</protein>
<sequence>MLDSKRAKGAMKLGVNSAAGTVMTHKQVEQLLQESSYIPPQKSAAAVTDLRCLCTALLEALNDKTLALAHQKKANNIEENSIITDENNVHCSSSPESQVMQQLQSIQMSLPKNLGVLVQKALNNLKDKDKQKI</sequence>
<dbReference type="OrthoDB" id="5917629at2759"/>
<reference evidence="3 4" key="1">
    <citation type="journal article" date="2018" name="Genome Res.">
        <title>The genomic architecture and molecular evolution of ant odorant receptors.</title>
        <authorList>
            <person name="McKenzie S.K."/>
            <person name="Kronauer D.J.C."/>
        </authorList>
    </citation>
    <scope>NUCLEOTIDE SEQUENCE [LARGE SCALE GENOMIC DNA]</scope>
    <source>
        <strain evidence="3">Clonal line C1</strain>
    </source>
</reference>
<dbReference type="PANTHER" id="PTHR21682">
    <property type="entry name" value="COILED-COIL DOMAIN-CONTAINING PROTEIN 149"/>
    <property type="match status" value="1"/>
</dbReference>
<organism evidence="3 4">
    <name type="scientific">Ooceraea biroi</name>
    <name type="common">Clonal raider ant</name>
    <name type="synonym">Cerapachys biroi</name>
    <dbReference type="NCBI Taxonomy" id="2015173"/>
    <lineage>
        <taxon>Eukaryota</taxon>
        <taxon>Metazoa</taxon>
        <taxon>Ecdysozoa</taxon>
        <taxon>Arthropoda</taxon>
        <taxon>Hexapoda</taxon>
        <taxon>Insecta</taxon>
        <taxon>Pterygota</taxon>
        <taxon>Neoptera</taxon>
        <taxon>Endopterygota</taxon>
        <taxon>Hymenoptera</taxon>
        <taxon>Apocrita</taxon>
        <taxon>Aculeata</taxon>
        <taxon>Formicoidea</taxon>
        <taxon>Formicidae</taxon>
        <taxon>Dorylinae</taxon>
        <taxon>Ooceraea</taxon>
    </lineage>
</organism>
<comment type="similarity">
    <text evidence="1">Belongs to the CCDC149 family.</text>
</comment>
<evidence type="ECO:0000313" key="4">
    <source>
        <dbReference type="Proteomes" id="UP000279307"/>
    </source>
</evidence>
<proteinExistence type="inferred from homology"/>
<dbReference type="Proteomes" id="UP000279307">
    <property type="component" value="Chromosome 3"/>
</dbReference>
<evidence type="ECO:0000313" key="3">
    <source>
        <dbReference type="EMBL" id="RLU24608.1"/>
    </source>
</evidence>